<dbReference type="PANTHER" id="PTHR11138">
    <property type="entry name" value="METHIONYL-TRNA FORMYLTRANSFERASE"/>
    <property type="match status" value="1"/>
</dbReference>
<evidence type="ECO:0000256" key="4">
    <source>
        <dbReference type="ARBA" id="ARBA00022917"/>
    </source>
</evidence>
<dbReference type="EMBL" id="FUZF01000004">
    <property type="protein sequence ID" value="SKB61150.1"/>
    <property type="molecule type" value="Genomic_DNA"/>
</dbReference>
<sequence length="305" mass="33931">MRIIFMGTPDFAVASLKALLDAGENVVAVITSPDKPAGRGQKLHQSAVKQFALKKNLPILQPEKLKDPTFLESLKSYKADLQVVVAFRMLPQVVWDMPPMGTINVHASLLPQYRGAAPINHAIINGEKETGVSTFLLQHEIDTGNILLSQKVKIEDNDTAGLVHDKLMDAGAKILIDTVNGLRTDSITPIPQENISTTEIKHAPKIFKEDCLVDWNKTTREVYNKIRGLSPYPAAYTLLDGKVLKIYEVTTEIAFTEKAPGSFDTDGKSFLKFCTQDGYINLLSLQIEGKKRMSIEEFLRGYRFD</sequence>
<keyword evidence="3 5" id="KW-0808">Transferase</keyword>
<comment type="similarity">
    <text evidence="1 5">Belongs to the Fmt family.</text>
</comment>
<evidence type="ECO:0000256" key="3">
    <source>
        <dbReference type="ARBA" id="ARBA00022679"/>
    </source>
</evidence>
<dbReference type="CDD" id="cd08646">
    <property type="entry name" value="FMT_core_Met-tRNA-FMT_N"/>
    <property type="match status" value="1"/>
</dbReference>
<feature type="domain" description="Formyl transferase N-terminal" evidence="6">
    <location>
        <begin position="1"/>
        <end position="178"/>
    </location>
</feature>
<evidence type="ECO:0000256" key="2">
    <source>
        <dbReference type="ARBA" id="ARBA00012261"/>
    </source>
</evidence>
<keyword evidence="9" id="KW-1185">Reference proteome</keyword>
<proteinExistence type="inferred from homology"/>
<dbReference type="InterPro" id="IPR005794">
    <property type="entry name" value="Fmt"/>
</dbReference>
<accession>A0A1T5CPQ2</accession>
<feature type="domain" description="Formyl transferase C-terminal" evidence="7">
    <location>
        <begin position="205"/>
        <end position="303"/>
    </location>
</feature>
<dbReference type="NCBIfam" id="TIGR00460">
    <property type="entry name" value="fmt"/>
    <property type="match status" value="1"/>
</dbReference>
<name>A0A1T5CPQ2_9SPHI</name>
<dbReference type="InterPro" id="IPR041711">
    <property type="entry name" value="Met-tRNA-FMT_N"/>
</dbReference>
<dbReference type="GO" id="GO:0004479">
    <property type="term" value="F:methionyl-tRNA formyltransferase activity"/>
    <property type="evidence" value="ECO:0007669"/>
    <property type="project" value="UniProtKB-UniRule"/>
</dbReference>
<dbReference type="InterPro" id="IPR005793">
    <property type="entry name" value="Formyl_trans_C"/>
</dbReference>
<dbReference type="InterPro" id="IPR044135">
    <property type="entry name" value="Met-tRNA-FMT_C"/>
</dbReference>
<dbReference type="OrthoDB" id="9802815at2"/>
<protein>
    <recommendedName>
        <fullName evidence="2 5">Methionyl-tRNA formyltransferase</fullName>
        <ecNumber evidence="2 5">2.1.2.9</ecNumber>
    </recommendedName>
</protein>
<dbReference type="InterPro" id="IPR002376">
    <property type="entry name" value="Formyl_transf_N"/>
</dbReference>
<evidence type="ECO:0000256" key="5">
    <source>
        <dbReference type="HAMAP-Rule" id="MF_00182"/>
    </source>
</evidence>
<dbReference type="CDD" id="cd08704">
    <property type="entry name" value="Met_tRNA_FMT_C"/>
    <property type="match status" value="1"/>
</dbReference>
<gene>
    <name evidence="5" type="primary">fmt</name>
    <name evidence="8" type="ORF">SAMN05660841_01487</name>
</gene>
<dbReference type="Pfam" id="PF00551">
    <property type="entry name" value="Formyl_trans_N"/>
    <property type="match status" value="1"/>
</dbReference>
<dbReference type="Pfam" id="PF02911">
    <property type="entry name" value="Formyl_trans_C"/>
    <property type="match status" value="1"/>
</dbReference>
<dbReference type="SUPFAM" id="SSF53328">
    <property type="entry name" value="Formyltransferase"/>
    <property type="match status" value="1"/>
</dbReference>
<dbReference type="PANTHER" id="PTHR11138:SF5">
    <property type="entry name" value="METHIONYL-TRNA FORMYLTRANSFERASE, MITOCHONDRIAL"/>
    <property type="match status" value="1"/>
</dbReference>
<feature type="binding site" evidence="5">
    <location>
        <begin position="108"/>
        <end position="111"/>
    </location>
    <ligand>
        <name>(6S)-5,6,7,8-tetrahydrofolate</name>
        <dbReference type="ChEBI" id="CHEBI:57453"/>
    </ligand>
</feature>
<dbReference type="EC" id="2.1.2.9" evidence="2 5"/>
<evidence type="ECO:0000259" key="6">
    <source>
        <dbReference type="Pfam" id="PF00551"/>
    </source>
</evidence>
<dbReference type="HAMAP" id="MF_00182">
    <property type="entry name" value="Formyl_trans"/>
    <property type="match status" value="1"/>
</dbReference>
<dbReference type="GO" id="GO:0005829">
    <property type="term" value="C:cytosol"/>
    <property type="evidence" value="ECO:0007669"/>
    <property type="project" value="TreeGrafter"/>
</dbReference>
<dbReference type="InterPro" id="IPR036477">
    <property type="entry name" value="Formyl_transf_N_sf"/>
</dbReference>
<reference evidence="9" key="1">
    <citation type="submission" date="2017-02" db="EMBL/GenBank/DDBJ databases">
        <authorList>
            <person name="Varghese N."/>
            <person name="Submissions S."/>
        </authorList>
    </citation>
    <scope>NUCLEOTIDE SEQUENCE [LARGE SCALE GENOMIC DNA]</scope>
    <source>
        <strain evidence="9">DSM 24091</strain>
    </source>
</reference>
<evidence type="ECO:0000256" key="1">
    <source>
        <dbReference type="ARBA" id="ARBA00010699"/>
    </source>
</evidence>
<dbReference type="InterPro" id="IPR011034">
    <property type="entry name" value="Formyl_transferase-like_C_sf"/>
</dbReference>
<dbReference type="Proteomes" id="UP000190150">
    <property type="component" value="Unassembled WGS sequence"/>
</dbReference>
<dbReference type="RefSeq" id="WP_079642452.1">
    <property type="nucleotide sequence ID" value="NZ_FUZF01000004.1"/>
</dbReference>
<dbReference type="Gene3D" id="3.40.50.12230">
    <property type="match status" value="1"/>
</dbReference>
<dbReference type="SUPFAM" id="SSF50486">
    <property type="entry name" value="FMT C-terminal domain-like"/>
    <property type="match status" value="1"/>
</dbReference>
<keyword evidence="4 5" id="KW-0648">Protein biosynthesis</keyword>
<organism evidence="8 9">
    <name type="scientific">Sphingobacterium nematocida</name>
    <dbReference type="NCBI Taxonomy" id="1513896"/>
    <lineage>
        <taxon>Bacteria</taxon>
        <taxon>Pseudomonadati</taxon>
        <taxon>Bacteroidota</taxon>
        <taxon>Sphingobacteriia</taxon>
        <taxon>Sphingobacteriales</taxon>
        <taxon>Sphingobacteriaceae</taxon>
        <taxon>Sphingobacterium</taxon>
    </lineage>
</organism>
<evidence type="ECO:0000313" key="8">
    <source>
        <dbReference type="EMBL" id="SKB61150.1"/>
    </source>
</evidence>
<dbReference type="STRING" id="1513896.SAMN05660841_01487"/>
<evidence type="ECO:0000259" key="7">
    <source>
        <dbReference type="Pfam" id="PF02911"/>
    </source>
</evidence>
<dbReference type="AlphaFoldDB" id="A0A1T5CPQ2"/>
<evidence type="ECO:0000313" key="9">
    <source>
        <dbReference type="Proteomes" id="UP000190150"/>
    </source>
</evidence>
<comment type="catalytic activity">
    <reaction evidence="5">
        <text>L-methionyl-tRNA(fMet) + (6R)-10-formyltetrahydrofolate = N-formyl-L-methionyl-tRNA(fMet) + (6S)-5,6,7,8-tetrahydrofolate + H(+)</text>
        <dbReference type="Rhea" id="RHEA:24380"/>
        <dbReference type="Rhea" id="RHEA-COMP:9952"/>
        <dbReference type="Rhea" id="RHEA-COMP:9953"/>
        <dbReference type="ChEBI" id="CHEBI:15378"/>
        <dbReference type="ChEBI" id="CHEBI:57453"/>
        <dbReference type="ChEBI" id="CHEBI:78530"/>
        <dbReference type="ChEBI" id="CHEBI:78844"/>
        <dbReference type="ChEBI" id="CHEBI:195366"/>
        <dbReference type="EC" id="2.1.2.9"/>
    </reaction>
</comment>
<comment type="function">
    <text evidence="5">Attaches a formyl group to the free amino group of methionyl-tRNA(fMet). The formyl group appears to play a dual role in the initiator identity of N-formylmethionyl-tRNA by promoting its recognition by IF2 and preventing the misappropriation of this tRNA by the elongation apparatus.</text>
</comment>